<dbReference type="HOGENOM" id="CLU_1354396_0_0_1"/>
<dbReference type="EMBL" id="CAUH01001882">
    <property type="protein sequence ID" value="CCU75922.1"/>
    <property type="molecule type" value="Genomic_DNA"/>
</dbReference>
<proteinExistence type="predicted"/>
<dbReference type="Proteomes" id="UP000015441">
    <property type="component" value="Unassembled WGS sequence"/>
</dbReference>
<dbReference type="STRING" id="546991.N1JDC2"/>
<dbReference type="AlphaFoldDB" id="N1JDC2"/>
<dbReference type="InParanoid" id="N1JDC2"/>
<evidence type="ECO:0000313" key="1">
    <source>
        <dbReference type="EMBL" id="CCU75922.1"/>
    </source>
</evidence>
<evidence type="ECO:0008006" key="3">
    <source>
        <dbReference type="Google" id="ProtNLM"/>
    </source>
</evidence>
<protein>
    <recommendedName>
        <fullName evidence="3">Reverse transcriptase</fullName>
    </recommendedName>
</protein>
<accession>N1JDC2</accession>
<sequence length="202" mass="23515">MSLFSTTLLSTLKVKSKSSSRNKNCKLPSRNSSTVHVLLDSKAATSCIRHLTPGARQWIARRINGSTRDLQGHNVAVDQGAKDTTRNARQCVEKFMSLAYIVRTVTKRTWKECRQWFTVEHRRRNQASRNAYKMFLEKVSFDLTACKSRKALACRYFQLKSNHDITAAYLYHIKKRENNKCDWCGQSERQTARHLVLDCRRW</sequence>
<dbReference type="OrthoDB" id="411823at2759"/>
<reference evidence="1 2" key="1">
    <citation type="journal article" date="2010" name="Science">
        <title>Genome expansion and gene loss in powdery mildew fungi reveal tradeoffs in extreme parasitism.</title>
        <authorList>
            <person name="Spanu P.D."/>
            <person name="Abbott J.C."/>
            <person name="Amselem J."/>
            <person name="Burgis T.A."/>
            <person name="Soanes D.M."/>
            <person name="Stueber K."/>
            <person name="Ver Loren van Themaat E."/>
            <person name="Brown J.K.M."/>
            <person name="Butcher S.A."/>
            <person name="Gurr S.J."/>
            <person name="Lebrun M.-H."/>
            <person name="Ridout C.J."/>
            <person name="Schulze-Lefert P."/>
            <person name="Talbot N.J."/>
            <person name="Ahmadinejad N."/>
            <person name="Ametz C."/>
            <person name="Barton G.R."/>
            <person name="Benjdia M."/>
            <person name="Bidzinski P."/>
            <person name="Bindschedler L.V."/>
            <person name="Both M."/>
            <person name="Brewer M.T."/>
            <person name="Cadle-Davidson L."/>
            <person name="Cadle-Davidson M.M."/>
            <person name="Collemare J."/>
            <person name="Cramer R."/>
            <person name="Frenkel O."/>
            <person name="Godfrey D."/>
            <person name="Harriman J."/>
            <person name="Hoede C."/>
            <person name="King B.C."/>
            <person name="Klages S."/>
            <person name="Kleemann J."/>
            <person name="Knoll D."/>
            <person name="Koti P.S."/>
            <person name="Kreplak J."/>
            <person name="Lopez-Ruiz F.J."/>
            <person name="Lu X."/>
            <person name="Maekawa T."/>
            <person name="Mahanil S."/>
            <person name="Micali C."/>
            <person name="Milgroom M.G."/>
            <person name="Montana G."/>
            <person name="Noir S."/>
            <person name="O'Connell R.J."/>
            <person name="Oberhaensli S."/>
            <person name="Parlange F."/>
            <person name="Pedersen C."/>
            <person name="Quesneville H."/>
            <person name="Reinhardt R."/>
            <person name="Rott M."/>
            <person name="Sacristan S."/>
            <person name="Schmidt S.M."/>
            <person name="Schoen M."/>
            <person name="Skamnioti P."/>
            <person name="Sommer H."/>
            <person name="Stephens A."/>
            <person name="Takahara H."/>
            <person name="Thordal-Christensen H."/>
            <person name="Vigouroux M."/>
            <person name="Wessling R."/>
            <person name="Wicker T."/>
            <person name="Panstruga R."/>
        </authorList>
    </citation>
    <scope>NUCLEOTIDE SEQUENCE [LARGE SCALE GENOMIC DNA]</scope>
    <source>
        <strain evidence="1">DH14</strain>
    </source>
</reference>
<organism evidence="1 2">
    <name type="scientific">Blumeria graminis f. sp. hordei (strain DH14)</name>
    <name type="common">Barley powdery mildew</name>
    <name type="synonym">Oidium monilioides f. sp. hordei</name>
    <dbReference type="NCBI Taxonomy" id="546991"/>
    <lineage>
        <taxon>Eukaryota</taxon>
        <taxon>Fungi</taxon>
        <taxon>Dikarya</taxon>
        <taxon>Ascomycota</taxon>
        <taxon>Pezizomycotina</taxon>
        <taxon>Leotiomycetes</taxon>
        <taxon>Erysiphales</taxon>
        <taxon>Erysiphaceae</taxon>
        <taxon>Blumeria</taxon>
        <taxon>Blumeria hordei</taxon>
    </lineage>
</organism>
<gene>
    <name evidence="1" type="ORF">BGHDH14_bgh05095</name>
</gene>
<comment type="caution">
    <text evidence="1">The sequence shown here is derived from an EMBL/GenBank/DDBJ whole genome shotgun (WGS) entry which is preliminary data.</text>
</comment>
<evidence type="ECO:0000313" key="2">
    <source>
        <dbReference type="Proteomes" id="UP000015441"/>
    </source>
</evidence>
<name>N1JDC2_BLUG1</name>
<keyword evidence="2" id="KW-1185">Reference proteome</keyword>